<feature type="domain" description="HTH lysR-type" evidence="5">
    <location>
        <begin position="1"/>
        <end position="58"/>
    </location>
</feature>
<dbReference type="Pfam" id="PF03466">
    <property type="entry name" value="LysR_substrate"/>
    <property type="match status" value="1"/>
</dbReference>
<dbReference type="SUPFAM" id="SSF53850">
    <property type="entry name" value="Periplasmic binding protein-like II"/>
    <property type="match status" value="1"/>
</dbReference>
<evidence type="ECO:0000259" key="5">
    <source>
        <dbReference type="PROSITE" id="PS50931"/>
    </source>
</evidence>
<proteinExistence type="inferred from homology"/>
<evidence type="ECO:0000256" key="1">
    <source>
        <dbReference type="ARBA" id="ARBA00009437"/>
    </source>
</evidence>
<keyword evidence="3" id="KW-0238">DNA-binding</keyword>
<evidence type="ECO:0000256" key="2">
    <source>
        <dbReference type="ARBA" id="ARBA00023015"/>
    </source>
</evidence>
<dbReference type="PANTHER" id="PTHR30346:SF29">
    <property type="entry name" value="LYSR SUBSTRATE-BINDING"/>
    <property type="match status" value="1"/>
</dbReference>
<reference evidence="6" key="1">
    <citation type="submission" date="2022-01" db="EMBL/GenBank/DDBJ databases">
        <title>Nocardioidaceae gen. sp. A5X3R13.</title>
        <authorList>
            <person name="Lopez Marin M.A."/>
            <person name="Uhlik O."/>
        </authorList>
    </citation>
    <scope>NUCLEOTIDE SEQUENCE</scope>
    <source>
        <strain evidence="6">A5X3R13</strain>
    </source>
</reference>
<dbReference type="GO" id="GO:0032993">
    <property type="term" value="C:protein-DNA complex"/>
    <property type="evidence" value="ECO:0007669"/>
    <property type="project" value="TreeGrafter"/>
</dbReference>
<dbReference type="Proteomes" id="UP001164390">
    <property type="component" value="Chromosome"/>
</dbReference>
<dbReference type="InterPro" id="IPR036390">
    <property type="entry name" value="WH_DNA-bd_sf"/>
</dbReference>
<dbReference type="Pfam" id="PF00126">
    <property type="entry name" value="HTH_1"/>
    <property type="match status" value="1"/>
</dbReference>
<organism evidence="6 7">
    <name type="scientific">Solicola gregarius</name>
    <dbReference type="NCBI Taxonomy" id="2908642"/>
    <lineage>
        <taxon>Bacteria</taxon>
        <taxon>Bacillati</taxon>
        <taxon>Actinomycetota</taxon>
        <taxon>Actinomycetes</taxon>
        <taxon>Propionibacteriales</taxon>
        <taxon>Nocardioidaceae</taxon>
        <taxon>Solicola</taxon>
    </lineage>
</organism>
<comment type="similarity">
    <text evidence="1">Belongs to the LysR transcriptional regulatory family.</text>
</comment>
<protein>
    <submittedName>
        <fullName evidence="6">LysR family transcriptional regulator</fullName>
    </submittedName>
</protein>
<dbReference type="PANTHER" id="PTHR30346">
    <property type="entry name" value="TRANSCRIPTIONAL DUAL REGULATOR HCAR-RELATED"/>
    <property type="match status" value="1"/>
</dbReference>
<sequence length="301" mass="32790">MDIRHLELLRELAERGSVTAVAAATHRTPSAVSQQLRTAQREFGVPLVEPHGRGVRLTEAGRVLARGAVGVATAVESARAEWDEFRHAPSGHVTMAGLASAAEYLVPAALRDLAARSIRVTFTDEDVAEADYAPLTVDHDIVIAHSLAERPSTGSVRLRIEPLIREPLDIALYSSHPLARRTRVTPEDVADESWIGVPPGFPFESVLDAVAARTGQTLRYVQRGIRDNRLVEAMVEAEHGLAVLPRFTTRPRDGVVLRPLAGVATARYIFALMRPDRAERLAVRHALDALVRSARAVASED</sequence>
<dbReference type="AlphaFoldDB" id="A0AA46TKI6"/>
<accession>A0AA46TKI6</accession>
<dbReference type="KEGG" id="sgrg:L0C25_06845"/>
<gene>
    <name evidence="6" type="ORF">L0C25_06845</name>
</gene>
<dbReference type="Gene3D" id="1.10.10.10">
    <property type="entry name" value="Winged helix-like DNA-binding domain superfamily/Winged helix DNA-binding domain"/>
    <property type="match status" value="1"/>
</dbReference>
<dbReference type="SUPFAM" id="SSF46785">
    <property type="entry name" value="Winged helix' DNA-binding domain"/>
    <property type="match status" value="1"/>
</dbReference>
<dbReference type="PROSITE" id="PS50931">
    <property type="entry name" value="HTH_LYSR"/>
    <property type="match status" value="1"/>
</dbReference>
<keyword evidence="2" id="KW-0805">Transcription regulation</keyword>
<keyword evidence="7" id="KW-1185">Reference proteome</keyword>
<evidence type="ECO:0000256" key="4">
    <source>
        <dbReference type="ARBA" id="ARBA00023163"/>
    </source>
</evidence>
<evidence type="ECO:0000256" key="3">
    <source>
        <dbReference type="ARBA" id="ARBA00023125"/>
    </source>
</evidence>
<dbReference type="GO" id="GO:0003677">
    <property type="term" value="F:DNA binding"/>
    <property type="evidence" value="ECO:0007669"/>
    <property type="project" value="UniProtKB-KW"/>
</dbReference>
<evidence type="ECO:0000313" key="6">
    <source>
        <dbReference type="EMBL" id="UYM06785.1"/>
    </source>
</evidence>
<dbReference type="InterPro" id="IPR005119">
    <property type="entry name" value="LysR_subst-bd"/>
</dbReference>
<dbReference type="InterPro" id="IPR000847">
    <property type="entry name" value="LysR_HTH_N"/>
</dbReference>
<evidence type="ECO:0000313" key="7">
    <source>
        <dbReference type="Proteomes" id="UP001164390"/>
    </source>
</evidence>
<name>A0AA46TKI6_9ACTN</name>
<dbReference type="RefSeq" id="WP_271635706.1">
    <property type="nucleotide sequence ID" value="NZ_CP094970.1"/>
</dbReference>
<dbReference type="EMBL" id="CP094970">
    <property type="protein sequence ID" value="UYM06785.1"/>
    <property type="molecule type" value="Genomic_DNA"/>
</dbReference>
<dbReference type="Gene3D" id="3.40.190.10">
    <property type="entry name" value="Periplasmic binding protein-like II"/>
    <property type="match status" value="2"/>
</dbReference>
<dbReference type="InterPro" id="IPR036388">
    <property type="entry name" value="WH-like_DNA-bd_sf"/>
</dbReference>
<keyword evidence="4" id="KW-0804">Transcription</keyword>
<dbReference type="GO" id="GO:0003700">
    <property type="term" value="F:DNA-binding transcription factor activity"/>
    <property type="evidence" value="ECO:0007669"/>
    <property type="project" value="InterPro"/>
</dbReference>